<dbReference type="SUPFAM" id="SSF54506">
    <property type="entry name" value="Diaminopimelate epimerase-like"/>
    <property type="match status" value="1"/>
</dbReference>
<dbReference type="AlphaFoldDB" id="A0A1B9QZX6"/>
<gene>
    <name evidence="4" type="ORF">A6E14_08815</name>
</gene>
<dbReference type="GO" id="GO:0016853">
    <property type="term" value="F:isomerase activity"/>
    <property type="evidence" value="ECO:0007669"/>
    <property type="project" value="UniProtKB-KW"/>
</dbReference>
<feature type="active site" evidence="3">
    <location>
        <position position="46"/>
    </location>
</feature>
<accession>A0A1B9QZX6</accession>
<keyword evidence="2" id="KW-0413">Isomerase</keyword>
<comment type="caution">
    <text evidence="4">The sequence shown here is derived from an EMBL/GenBank/DDBJ whole genome shotgun (WGS) entry which is preliminary data.</text>
</comment>
<evidence type="ECO:0000313" key="5">
    <source>
        <dbReference type="Proteomes" id="UP000093173"/>
    </source>
</evidence>
<reference evidence="5" key="1">
    <citation type="submission" date="2016-06" db="EMBL/GenBank/DDBJ databases">
        <authorList>
            <person name="Hehemann J.-H."/>
            <person name="Arevalo P."/>
            <person name="Datta M.S."/>
            <person name="Polz M.F."/>
        </authorList>
    </citation>
    <scope>NUCLEOTIDE SEQUENCE [LARGE SCALE GENOMIC DNA]</scope>
    <source>
        <strain evidence="5">9CSC122</strain>
    </source>
</reference>
<sequence length="263" mass="29044">MELGIYVVDAFTDVQFKGNSAAVVPLEHWIDSAQMQSIAIENNLSETAFIKQTSDNHYQIRWFSPITEIDFCGHATLAASFVLFNYLGCEGEITYETLSVGALMVVQRLDGGIEMNFPKQPLQSVSDIPEHLLKGLSITPQQVLKNNQAYVAVLASEQEVKEVSYDSEQLKRLAPFDVAVTALSNEYDFVSRYFWPASGGDEDPVTGSMHTGLAPYWSGILNKNKLVAYQSSGRGGVVYCDVQSERVTIAGYGVLYLKGTIFI</sequence>
<evidence type="ECO:0000256" key="1">
    <source>
        <dbReference type="ARBA" id="ARBA00008270"/>
    </source>
</evidence>
<dbReference type="Proteomes" id="UP000093173">
    <property type="component" value="Unassembled WGS sequence"/>
</dbReference>
<protein>
    <submittedName>
        <fullName evidence="4">Phenazine biosynthesis protein PhzF</fullName>
    </submittedName>
</protein>
<dbReference type="PANTHER" id="PTHR13774">
    <property type="entry name" value="PHENAZINE BIOSYNTHESIS PROTEIN"/>
    <property type="match status" value="1"/>
</dbReference>
<dbReference type="PIRSF" id="PIRSF016184">
    <property type="entry name" value="PhzC_PhzF"/>
    <property type="match status" value="1"/>
</dbReference>
<organism evidence="4 5">
    <name type="scientific">Vibrio genomosp. F10</name>
    <dbReference type="NCBI Taxonomy" id="723171"/>
    <lineage>
        <taxon>Bacteria</taxon>
        <taxon>Pseudomonadati</taxon>
        <taxon>Pseudomonadota</taxon>
        <taxon>Gammaproteobacteria</taxon>
        <taxon>Vibrionales</taxon>
        <taxon>Vibrionaceae</taxon>
        <taxon>Vibrio</taxon>
    </lineage>
</organism>
<dbReference type="RefSeq" id="WP_065576699.1">
    <property type="nucleotide sequence ID" value="NZ_JBNGCH010000424.1"/>
</dbReference>
<dbReference type="Gene3D" id="3.10.310.10">
    <property type="entry name" value="Diaminopimelate Epimerase, Chain A, domain 1"/>
    <property type="match status" value="2"/>
</dbReference>
<dbReference type="InterPro" id="IPR003719">
    <property type="entry name" value="Phenazine_PhzF-like"/>
</dbReference>
<keyword evidence="5" id="KW-1185">Reference proteome</keyword>
<evidence type="ECO:0000256" key="3">
    <source>
        <dbReference type="PIRSR" id="PIRSR016184-1"/>
    </source>
</evidence>
<dbReference type="NCBIfam" id="TIGR00654">
    <property type="entry name" value="PhzF_family"/>
    <property type="match status" value="1"/>
</dbReference>
<dbReference type="GO" id="GO:0005737">
    <property type="term" value="C:cytoplasm"/>
    <property type="evidence" value="ECO:0007669"/>
    <property type="project" value="TreeGrafter"/>
</dbReference>
<dbReference type="Pfam" id="PF02567">
    <property type="entry name" value="PhzC-PhzF"/>
    <property type="match status" value="1"/>
</dbReference>
<evidence type="ECO:0000313" key="4">
    <source>
        <dbReference type="EMBL" id="OCH76701.1"/>
    </source>
</evidence>
<proteinExistence type="inferred from homology"/>
<evidence type="ECO:0000256" key="2">
    <source>
        <dbReference type="ARBA" id="ARBA00023235"/>
    </source>
</evidence>
<name>A0A1B9QZX6_9VIBR</name>
<dbReference type="PANTHER" id="PTHR13774:SF17">
    <property type="entry name" value="PHENAZINE BIOSYNTHESIS-LIKE DOMAIN-CONTAINING PROTEIN"/>
    <property type="match status" value="1"/>
</dbReference>
<comment type="similarity">
    <text evidence="1">Belongs to the PhzF family.</text>
</comment>
<dbReference type="EMBL" id="MAJZ01000424">
    <property type="protein sequence ID" value="OCH76701.1"/>
    <property type="molecule type" value="Genomic_DNA"/>
</dbReference>